<dbReference type="CDD" id="cd18315">
    <property type="entry name" value="BTB_POZ_BAB-like"/>
    <property type="match status" value="1"/>
</dbReference>
<dbReference type="Proteomes" id="UP000053240">
    <property type="component" value="Unassembled WGS sequence"/>
</dbReference>
<dbReference type="EMBL" id="KQ461175">
    <property type="protein sequence ID" value="KPJ07842.1"/>
    <property type="molecule type" value="Genomic_DNA"/>
</dbReference>
<feature type="compositionally biased region" description="Polar residues" evidence="3">
    <location>
        <begin position="125"/>
        <end position="136"/>
    </location>
</feature>
<dbReference type="InterPro" id="IPR051095">
    <property type="entry name" value="Dros_DevTransReg"/>
</dbReference>
<dbReference type="STRING" id="76193.A0A194QQR8"/>
<evidence type="ECO:0000313" key="5">
    <source>
        <dbReference type="EMBL" id="KPJ07842.1"/>
    </source>
</evidence>
<feature type="domain" description="BTB" evidence="4">
    <location>
        <begin position="30"/>
        <end position="95"/>
    </location>
</feature>
<dbReference type="SUPFAM" id="SSF54695">
    <property type="entry name" value="POZ domain"/>
    <property type="match status" value="1"/>
</dbReference>
<dbReference type="PANTHER" id="PTHR23110">
    <property type="entry name" value="BTB DOMAIN TRANSCRIPTION FACTOR"/>
    <property type="match status" value="1"/>
</dbReference>
<dbReference type="SMART" id="SM00225">
    <property type="entry name" value="BTB"/>
    <property type="match status" value="1"/>
</dbReference>
<accession>A0A194QQR8</accession>
<name>A0A194QQR8_PAPMA</name>
<dbReference type="GO" id="GO:0006357">
    <property type="term" value="P:regulation of transcription by RNA polymerase II"/>
    <property type="evidence" value="ECO:0007669"/>
    <property type="project" value="TreeGrafter"/>
</dbReference>
<dbReference type="InterPro" id="IPR000210">
    <property type="entry name" value="BTB/POZ_dom"/>
</dbReference>
<evidence type="ECO:0000256" key="1">
    <source>
        <dbReference type="ARBA" id="ARBA00004123"/>
    </source>
</evidence>
<dbReference type="PANTHER" id="PTHR23110:SF99">
    <property type="entry name" value="BROAD-COMPLEX CORE PROTEIN ISOFORM 6"/>
    <property type="match status" value="1"/>
</dbReference>
<protein>
    <submittedName>
        <fullName evidence="5">Protein abrupt</fullName>
    </submittedName>
</protein>
<dbReference type="InParanoid" id="A0A194QQR8"/>
<organism evidence="5 6">
    <name type="scientific">Papilio machaon</name>
    <name type="common">Old World swallowtail butterfly</name>
    <dbReference type="NCBI Taxonomy" id="76193"/>
    <lineage>
        <taxon>Eukaryota</taxon>
        <taxon>Metazoa</taxon>
        <taxon>Ecdysozoa</taxon>
        <taxon>Arthropoda</taxon>
        <taxon>Hexapoda</taxon>
        <taxon>Insecta</taxon>
        <taxon>Pterygota</taxon>
        <taxon>Neoptera</taxon>
        <taxon>Endopterygota</taxon>
        <taxon>Lepidoptera</taxon>
        <taxon>Glossata</taxon>
        <taxon>Ditrysia</taxon>
        <taxon>Papilionoidea</taxon>
        <taxon>Papilionidae</taxon>
        <taxon>Papilioninae</taxon>
        <taxon>Papilio</taxon>
    </lineage>
</organism>
<dbReference type="GO" id="GO:0005634">
    <property type="term" value="C:nucleus"/>
    <property type="evidence" value="ECO:0007669"/>
    <property type="project" value="UniProtKB-SubCell"/>
</dbReference>
<dbReference type="PROSITE" id="PS50097">
    <property type="entry name" value="BTB"/>
    <property type="match status" value="1"/>
</dbReference>
<gene>
    <name evidence="5" type="ORF">RR48_12684</name>
</gene>
<dbReference type="Pfam" id="PF00651">
    <property type="entry name" value="BTB"/>
    <property type="match status" value="1"/>
</dbReference>
<evidence type="ECO:0000256" key="3">
    <source>
        <dbReference type="SAM" id="MobiDB-lite"/>
    </source>
</evidence>
<dbReference type="AlphaFoldDB" id="A0A194QQR8"/>
<evidence type="ECO:0000313" key="6">
    <source>
        <dbReference type="Proteomes" id="UP000053240"/>
    </source>
</evidence>
<dbReference type="Gene3D" id="3.30.710.10">
    <property type="entry name" value="Potassium Channel Kv1.1, Chain A"/>
    <property type="match status" value="1"/>
</dbReference>
<sequence>MTKKYSLRWIDFHTNLYQSLESFLKAEELVDVTLTAGGKNFRAHKLILSICSPFFKDLFIKNPCEHPIVVLKEVEHEELYKLLQYIYHGEVHVTEEELNPFLETAEFLQIKGLASVREKNETAAAESNDQQATKEPNQPLDLEGQHNKNYRFF</sequence>
<feature type="region of interest" description="Disordered" evidence="3">
    <location>
        <begin position="119"/>
        <end position="153"/>
    </location>
</feature>
<comment type="subcellular location">
    <subcellularLocation>
        <location evidence="1">Nucleus</location>
    </subcellularLocation>
</comment>
<keyword evidence="6" id="KW-1185">Reference proteome</keyword>
<reference evidence="5 6" key="1">
    <citation type="journal article" date="2015" name="Nat. Commun.">
        <title>Outbred genome sequencing and CRISPR/Cas9 gene editing in butterflies.</title>
        <authorList>
            <person name="Li X."/>
            <person name="Fan D."/>
            <person name="Zhang W."/>
            <person name="Liu G."/>
            <person name="Zhang L."/>
            <person name="Zhao L."/>
            <person name="Fang X."/>
            <person name="Chen L."/>
            <person name="Dong Y."/>
            <person name="Chen Y."/>
            <person name="Ding Y."/>
            <person name="Zhao R."/>
            <person name="Feng M."/>
            <person name="Zhu Y."/>
            <person name="Feng Y."/>
            <person name="Jiang X."/>
            <person name="Zhu D."/>
            <person name="Xiang H."/>
            <person name="Feng X."/>
            <person name="Li S."/>
            <person name="Wang J."/>
            <person name="Zhang G."/>
            <person name="Kronforst M.R."/>
            <person name="Wang W."/>
        </authorList>
    </citation>
    <scope>NUCLEOTIDE SEQUENCE [LARGE SCALE GENOMIC DNA]</scope>
    <source>
        <strain evidence="5">Ya'a_city_454_Pm</strain>
        <tissue evidence="5">Whole body</tissue>
    </source>
</reference>
<evidence type="ECO:0000259" key="4">
    <source>
        <dbReference type="PROSITE" id="PS50097"/>
    </source>
</evidence>
<evidence type="ECO:0000256" key="2">
    <source>
        <dbReference type="ARBA" id="ARBA00023242"/>
    </source>
</evidence>
<keyword evidence="2" id="KW-0539">Nucleus</keyword>
<dbReference type="InterPro" id="IPR011333">
    <property type="entry name" value="SKP1/BTB/POZ_sf"/>
</dbReference>
<proteinExistence type="predicted"/>